<dbReference type="Proteomes" id="UP000308671">
    <property type="component" value="Unassembled WGS sequence"/>
</dbReference>
<dbReference type="EMBL" id="PQXL01000511">
    <property type="protein sequence ID" value="THV45239.1"/>
    <property type="molecule type" value="Genomic_DNA"/>
</dbReference>
<organism evidence="1 2">
    <name type="scientific">Botrytis galanthina</name>
    <dbReference type="NCBI Taxonomy" id="278940"/>
    <lineage>
        <taxon>Eukaryota</taxon>
        <taxon>Fungi</taxon>
        <taxon>Dikarya</taxon>
        <taxon>Ascomycota</taxon>
        <taxon>Pezizomycotina</taxon>
        <taxon>Leotiomycetes</taxon>
        <taxon>Helotiales</taxon>
        <taxon>Sclerotiniaceae</taxon>
        <taxon>Botrytis</taxon>
    </lineage>
</organism>
<accession>A0A4S8QUR1</accession>
<evidence type="ECO:0000313" key="2">
    <source>
        <dbReference type="Proteomes" id="UP000308671"/>
    </source>
</evidence>
<evidence type="ECO:0000313" key="1">
    <source>
        <dbReference type="EMBL" id="THV45239.1"/>
    </source>
</evidence>
<reference evidence="1 2" key="1">
    <citation type="submission" date="2017-12" db="EMBL/GenBank/DDBJ databases">
        <title>Comparative genomics of Botrytis spp.</title>
        <authorList>
            <person name="Valero-Jimenez C.A."/>
            <person name="Tapia P."/>
            <person name="Veloso J."/>
            <person name="Silva-Moreno E."/>
            <person name="Staats M."/>
            <person name="Valdes J.H."/>
            <person name="Van Kan J.A.L."/>
        </authorList>
    </citation>
    <scope>NUCLEOTIDE SEQUENCE [LARGE SCALE GENOMIC DNA]</scope>
    <source>
        <strain evidence="1 2">MUCL435</strain>
    </source>
</reference>
<proteinExistence type="predicted"/>
<dbReference type="AlphaFoldDB" id="A0A4S8QUR1"/>
<sequence length="76" mass="8722">MALSQSITMDRSFSHRIATRQALVYLRYAQAKTIAIAEAVLRGQFPINEWRQAYWLELGAETACIALHRGFGDHYH</sequence>
<comment type="caution">
    <text evidence="1">The sequence shown here is derived from an EMBL/GenBank/DDBJ whole genome shotgun (WGS) entry which is preliminary data.</text>
</comment>
<keyword evidence="2" id="KW-1185">Reference proteome</keyword>
<protein>
    <submittedName>
        <fullName evidence="1">Uncharacterized protein</fullName>
    </submittedName>
</protein>
<gene>
    <name evidence="1" type="ORF">BGAL_0512g00030</name>
</gene>
<name>A0A4S8QUR1_9HELO</name>